<dbReference type="Proteomes" id="UP000237000">
    <property type="component" value="Unassembled WGS sequence"/>
</dbReference>
<reference evidence="2" key="1">
    <citation type="submission" date="2016-06" db="EMBL/GenBank/DDBJ databases">
        <title>Parallel loss of symbiosis genes in relatives of nitrogen-fixing non-legume Parasponia.</title>
        <authorList>
            <person name="Van Velzen R."/>
            <person name="Holmer R."/>
            <person name="Bu F."/>
            <person name="Rutten L."/>
            <person name="Van Zeijl A."/>
            <person name="Liu W."/>
            <person name="Santuari L."/>
            <person name="Cao Q."/>
            <person name="Sharma T."/>
            <person name="Shen D."/>
            <person name="Roswanjaya Y."/>
            <person name="Wardhani T."/>
            <person name="Kalhor M.S."/>
            <person name="Jansen J."/>
            <person name="Van den Hoogen J."/>
            <person name="Gungor B."/>
            <person name="Hartog M."/>
            <person name="Hontelez J."/>
            <person name="Verver J."/>
            <person name="Yang W.-C."/>
            <person name="Schijlen E."/>
            <person name="Repin R."/>
            <person name="Schilthuizen M."/>
            <person name="Schranz E."/>
            <person name="Heidstra R."/>
            <person name="Miyata K."/>
            <person name="Fedorova E."/>
            <person name="Kohlen W."/>
            <person name="Bisseling T."/>
            <person name="Smit S."/>
            <person name="Geurts R."/>
        </authorList>
    </citation>
    <scope>NUCLEOTIDE SEQUENCE [LARGE SCALE GENOMIC DNA]</scope>
    <source>
        <strain evidence="2">cv. RG33-2</strain>
    </source>
</reference>
<sequence length="78" mass="8959">MDEVPIVDTGPKRNMQSTLLSMKLMSVTELSGDKRTATVSSRKELEKSAWNHEMCQIWERLRPINRSSLTKSEPLAKR</sequence>
<name>A0A2P5E625_TREOI</name>
<accession>A0A2P5E625</accession>
<dbReference type="AlphaFoldDB" id="A0A2P5E625"/>
<organism evidence="1 2">
    <name type="scientific">Trema orientale</name>
    <name type="common">Charcoal tree</name>
    <name type="synonym">Celtis orientalis</name>
    <dbReference type="NCBI Taxonomy" id="63057"/>
    <lineage>
        <taxon>Eukaryota</taxon>
        <taxon>Viridiplantae</taxon>
        <taxon>Streptophyta</taxon>
        <taxon>Embryophyta</taxon>
        <taxon>Tracheophyta</taxon>
        <taxon>Spermatophyta</taxon>
        <taxon>Magnoliopsida</taxon>
        <taxon>eudicotyledons</taxon>
        <taxon>Gunneridae</taxon>
        <taxon>Pentapetalae</taxon>
        <taxon>rosids</taxon>
        <taxon>fabids</taxon>
        <taxon>Rosales</taxon>
        <taxon>Cannabaceae</taxon>
        <taxon>Trema</taxon>
    </lineage>
</organism>
<keyword evidence="2" id="KW-1185">Reference proteome</keyword>
<evidence type="ECO:0000313" key="1">
    <source>
        <dbReference type="EMBL" id="PON81008.1"/>
    </source>
</evidence>
<protein>
    <submittedName>
        <fullName evidence="1">Uncharacterized protein</fullName>
    </submittedName>
</protein>
<dbReference type="InParanoid" id="A0A2P5E625"/>
<comment type="caution">
    <text evidence="1">The sequence shown here is derived from an EMBL/GenBank/DDBJ whole genome shotgun (WGS) entry which is preliminary data.</text>
</comment>
<proteinExistence type="predicted"/>
<dbReference type="EMBL" id="JXTC01000227">
    <property type="protein sequence ID" value="PON81008.1"/>
    <property type="molecule type" value="Genomic_DNA"/>
</dbReference>
<evidence type="ECO:0000313" key="2">
    <source>
        <dbReference type="Proteomes" id="UP000237000"/>
    </source>
</evidence>
<gene>
    <name evidence="1" type="ORF">TorRG33x02_232380</name>
</gene>